<dbReference type="Proteomes" id="UP000824890">
    <property type="component" value="Unassembled WGS sequence"/>
</dbReference>
<sequence>KWSVGNHFGFCFPGLCIIGVGGGRVHLGGGGRGRIQYNGGCTDISIDFRECKPLTCWSGSCDACGYYPKILLFQAYRRSTAQGVKTSKLHDGDDLINVNCVTITVEMFGKEIRLM</sequence>
<evidence type="ECO:0000313" key="2">
    <source>
        <dbReference type="EMBL" id="KAH0919763.1"/>
    </source>
</evidence>
<evidence type="ECO:0000256" key="1">
    <source>
        <dbReference type="SAM" id="SignalP"/>
    </source>
</evidence>
<gene>
    <name evidence="2" type="ORF">HID58_027423</name>
</gene>
<reference evidence="2 3" key="1">
    <citation type="submission" date="2021-05" db="EMBL/GenBank/DDBJ databases">
        <title>Genome Assembly of Synthetic Allotetraploid Brassica napus Reveals Homoeologous Exchanges between Subgenomes.</title>
        <authorList>
            <person name="Davis J.T."/>
        </authorList>
    </citation>
    <scope>NUCLEOTIDE SEQUENCE [LARGE SCALE GENOMIC DNA]</scope>
    <source>
        <strain evidence="3">cv. Da-Ae</strain>
        <tissue evidence="2">Seedling</tissue>
    </source>
</reference>
<feature type="chain" id="PRO_5045710837" evidence="1">
    <location>
        <begin position="23"/>
        <end position="115"/>
    </location>
</feature>
<organism evidence="2 3">
    <name type="scientific">Brassica napus</name>
    <name type="common">Rape</name>
    <dbReference type="NCBI Taxonomy" id="3708"/>
    <lineage>
        <taxon>Eukaryota</taxon>
        <taxon>Viridiplantae</taxon>
        <taxon>Streptophyta</taxon>
        <taxon>Embryophyta</taxon>
        <taxon>Tracheophyta</taxon>
        <taxon>Spermatophyta</taxon>
        <taxon>Magnoliopsida</taxon>
        <taxon>eudicotyledons</taxon>
        <taxon>Gunneridae</taxon>
        <taxon>Pentapetalae</taxon>
        <taxon>rosids</taxon>
        <taxon>malvids</taxon>
        <taxon>Brassicales</taxon>
        <taxon>Brassicaceae</taxon>
        <taxon>Brassiceae</taxon>
        <taxon>Brassica</taxon>
    </lineage>
</organism>
<evidence type="ECO:0000313" key="3">
    <source>
        <dbReference type="Proteomes" id="UP000824890"/>
    </source>
</evidence>
<comment type="caution">
    <text evidence="2">The sequence shown here is derived from an EMBL/GenBank/DDBJ whole genome shotgun (WGS) entry which is preliminary data.</text>
</comment>
<protein>
    <submittedName>
        <fullName evidence="2">Uncharacterized protein</fullName>
    </submittedName>
</protein>
<feature type="signal peptide" evidence="1">
    <location>
        <begin position="1"/>
        <end position="22"/>
    </location>
</feature>
<dbReference type="EMBL" id="JAGKQM010000007">
    <property type="protein sequence ID" value="KAH0919763.1"/>
    <property type="molecule type" value="Genomic_DNA"/>
</dbReference>
<feature type="non-terminal residue" evidence="2">
    <location>
        <position position="1"/>
    </location>
</feature>
<name>A0ABQ8CT45_BRANA</name>
<proteinExistence type="predicted"/>
<accession>A0ABQ8CT45</accession>
<keyword evidence="1" id="KW-0732">Signal</keyword>
<keyword evidence="3" id="KW-1185">Reference proteome</keyword>